<dbReference type="InterPro" id="IPR036429">
    <property type="entry name" value="SpoA-like_sf"/>
</dbReference>
<dbReference type="Gene3D" id="2.30.330.10">
    <property type="entry name" value="SpoA-like"/>
    <property type="match status" value="1"/>
</dbReference>
<protein>
    <submittedName>
        <fullName evidence="2">FliM/FliN family flagellar motor switch protein</fullName>
    </submittedName>
</protein>
<dbReference type="SUPFAM" id="SSF101801">
    <property type="entry name" value="Surface presentation of antigens (SPOA)"/>
    <property type="match status" value="1"/>
</dbReference>
<accession>A0ABW5DDN9</accession>
<keyword evidence="2" id="KW-0282">Flagellum</keyword>
<dbReference type="Pfam" id="PF01052">
    <property type="entry name" value="FliMN_C"/>
    <property type="match status" value="1"/>
</dbReference>
<proteinExistence type="predicted"/>
<name>A0ABW5DDN9_9HYPH</name>
<dbReference type="EMBL" id="JBHUIR010000015">
    <property type="protein sequence ID" value="MFD2258785.1"/>
    <property type="molecule type" value="Genomic_DNA"/>
</dbReference>
<organism evidence="2 3">
    <name type="scientific">Chelativorans composti</name>
    <dbReference type="NCBI Taxonomy" id="768533"/>
    <lineage>
        <taxon>Bacteria</taxon>
        <taxon>Pseudomonadati</taxon>
        <taxon>Pseudomonadota</taxon>
        <taxon>Alphaproteobacteria</taxon>
        <taxon>Hyphomicrobiales</taxon>
        <taxon>Phyllobacteriaceae</taxon>
        <taxon>Chelativorans</taxon>
    </lineage>
</organism>
<dbReference type="InterPro" id="IPR001543">
    <property type="entry name" value="FliN-like_C"/>
</dbReference>
<evidence type="ECO:0000259" key="1">
    <source>
        <dbReference type="Pfam" id="PF01052"/>
    </source>
</evidence>
<evidence type="ECO:0000313" key="2">
    <source>
        <dbReference type="EMBL" id="MFD2258785.1"/>
    </source>
</evidence>
<evidence type="ECO:0000313" key="3">
    <source>
        <dbReference type="Proteomes" id="UP001597373"/>
    </source>
</evidence>
<gene>
    <name evidence="2" type="ORF">ACFSMZ_03290</name>
</gene>
<keyword evidence="2" id="KW-0966">Cell projection</keyword>
<feature type="domain" description="Flagellar motor switch protein FliN-like C-terminal" evidence="1">
    <location>
        <begin position="281"/>
        <end position="350"/>
    </location>
</feature>
<sequence>MTTLWTPPLLSLEPDTASGWNSVISFTGEPIPLGPAGEELTFRPTSAPAADALVAPVRASGLARPVLVHFRAFPFADLCSADLTPSDLELLPSGLRDALYEGMVAHVWSLLAPDAVWSPSVGDTAPLEACAGRPAPDDQWLELAVGREGNRPFRLVVGISMGDLLRVLKLKPFTGPGAAGVPFSAAISAAADFTIGTLIVTYGQLASVGPGSIVVMARQDAGTCLVRVGETLCTLVATDEGWCCASLEPLPQVTSGGGRFWSHHGQTMPDDRDKTGRRASLQELRCTLTFEIGRRSITLAELAHWREGALVELDPPELADGMEVTIRANGDVIGSGDLVRNDDRIAVRVTWLAL</sequence>
<dbReference type="Proteomes" id="UP001597373">
    <property type="component" value="Unassembled WGS sequence"/>
</dbReference>
<comment type="caution">
    <text evidence="2">The sequence shown here is derived from an EMBL/GenBank/DDBJ whole genome shotgun (WGS) entry which is preliminary data.</text>
</comment>
<reference evidence="3" key="1">
    <citation type="journal article" date="2019" name="Int. J. Syst. Evol. Microbiol.">
        <title>The Global Catalogue of Microorganisms (GCM) 10K type strain sequencing project: providing services to taxonomists for standard genome sequencing and annotation.</title>
        <authorList>
            <consortium name="The Broad Institute Genomics Platform"/>
            <consortium name="The Broad Institute Genome Sequencing Center for Infectious Disease"/>
            <person name="Wu L."/>
            <person name="Ma J."/>
        </authorList>
    </citation>
    <scope>NUCLEOTIDE SEQUENCE [LARGE SCALE GENOMIC DNA]</scope>
    <source>
        <strain evidence="3">KCTC 23707</strain>
    </source>
</reference>
<keyword evidence="2" id="KW-0969">Cilium</keyword>
<keyword evidence="3" id="KW-1185">Reference proteome</keyword>
<dbReference type="RefSeq" id="WP_345098857.1">
    <property type="nucleotide sequence ID" value="NZ_BAABGS010000019.1"/>
</dbReference>